<feature type="region of interest" description="Disordered" evidence="1">
    <location>
        <begin position="211"/>
        <end position="290"/>
    </location>
</feature>
<comment type="caution">
    <text evidence="4">The sequence shown here is derived from an EMBL/GenBank/DDBJ whole genome shotgun (WGS) entry which is preliminary data.</text>
</comment>
<dbReference type="InterPro" id="IPR046542">
    <property type="entry name" value="DUF6801"/>
</dbReference>
<protein>
    <recommendedName>
        <fullName evidence="3">DUF6801 domain-containing protein</fullName>
    </recommendedName>
</protein>
<feature type="chain" id="PRO_5046624054" description="DUF6801 domain-containing protein" evidence="2">
    <location>
        <begin position="26"/>
        <end position="456"/>
    </location>
</feature>
<evidence type="ECO:0000256" key="2">
    <source>
        <dbReference type="SAM" id="SignalP"/>
    </source>
</evidence>
<name>A0ABT0IH96_9ACTN</name>
<evidence type="ECO:0000313" key="5">
    <source>
        <dbReference type="Proteomes" id="UP001522868"/>
    </source>
</evidence>
<sequence length="456" mass="45571">MSASSTRSRRTVSALALTSATGVVAAMVTLSVASPAAADPVQLKQDYTCTFPLINEDPIKVTIKADIPSSIGVGQPVPSFQIESPTEVSARAAQGLGLVGAKTLEGAATADVTVNTPSGPLTGIKVENTFGKTAIPSPAAPFTVSAAGRSPSLTFDKAGDGDIQVNGIDLHNLVARDAAGKPVQLVAGQDSFDAKCVLTSANKVLAKFKVTDGGSTTNPTGSTTNPTGSTTNPTGSTTNPTGSTTNPTGATTNPTGSTTNPTGSTTNPTGSTTNPTGSTTNPTGPGAPVHLSYGLTGSSFIKAPNGTVPLSGGIEADYDIDKGSYVADLTLKPTNGNFTVLGFLPASASVAFEQVGKTTGTLNTAGDLTTKSRMYVKLPSVAVFGLPIGGGDTCKTGTPADVDLKSDGPFKPLEGGKLKGTYTLPALQGCGGLNDMISAFTAGPGNTIDLTLAKKS</sequence>
<keyword evidence="2" id="KW-0732">Signal</keyword>
<accession>A0ABT0IH96</accession>
<dbReference type="EMBL" id="JALPTH010000029">
    <property type="protein sequence ID" value="MCK8680627.1"/>
    <property type="molecule type" value="Genomic_DNA"/>
</dbReference>
<organism evidence="4 5">
    <name type="scientific">Streptomyces lichenis</name>
    <dbReference type="NCBI Taxonomy" id="2306967"/>
    <lineage>
        <taxon>Bacteria</taxon>
        <taxon>Bacillati</taxon>
        <taxon>Actinomycetota</taxon>
        <taxon>Actinomycetes</taxon>
        <taxon>Kitasatosporales</taxon>
        <taxon>Streptomycetaceae</taxon>
        <taxon>Streptomyces</taxon>
    </lineage>
</organism>
<feature type="domain" description="DUF6801" evidence="3">
    <location>
        <begin position="46"/>
        <end position="205"/>
    </location>
</feature>
<feature type="signal peptide" evidence="2">
    <location>
        <begin position="1"/>
        <end position="25"/>
    </location>
</feature>
<dbReference type="Pfam" id="PF20611">
    <property type="entry name" value="DUF6801"/>
    <property type="match status" value="1"/>
</dbReference>
<reference evidence="4 5" key="1">
    <citation type="submission" date="2022-04" db="EMBL/GenBank/DDBJ databases">
        <title>Streptomyces sp. nov. LCR6-01 isolated from Lichen of Dirinaria sp.</title>
        <authorList>
            <person name="Kanchanasin P."/>
            <person name="Tanasupawat S."/>
            <person name="Phongsopitanun W."/>
        </authorList>
    </citation>
    <scope>NUCLEOTIDE SEQUENCE [LARGE SCALE GENOMIC DNA]</scope>
    <source>
        <strain evidence="4 5">LCR6-01</strain>
    </source>
</reference>
<gene>
    <name evidence="4" type="ORF">M1O15_25175</name>
</gene>
<keyword evidence="5" id="KW-1185">Reference proteome</keyword>
<evidence type="ECO:0000313" key="4">
    <source>
        <dbReference type="EMBL" id="MCK8680627.1"/>
    </source>
</evidence>
<evidence type="ECO:0000256" key="1">
    <source>
        <dbReference type="SAM" id="MobiDB-lite"/>
    </source>
</evidence>
<proteinExistence type="predicted"/>
<feature type="compositionally biased region" description="Low complexity" evidence="1">
    <location>
        <begin position="213"/>
        <end position="288"/>
    </location>
</feature>
<evidence type="ECO:0000259" key="3">
    <source>
        <dbReference type="Pfam" id="PF20611"/>
    </source>
</evidence>
<dbReference type="Proteomes" id="UP001522868">
    <property type="component" value="Unassembled WGS sequence"/>
</dbReference>
<dbReference type="RefSeq" id="WP_248636443.1">
    <property type="nucleotide sequence ID" value="NZ_JALPTH010000029.1"/>
</dbReference>